<evidence type="ECO:0000313" key="1">
    <source>
        <dbReference type="EMBL" id="GFO32344.1"/>
    </source>
</evidence>
<gene>
    <name evidence="1" type="ORF">PoB_005884900</name>
</gene>
<dbReference type="EMBL" id="BLXT01006603">
    <property type="protein sequence ID" value="GFO32344.1"/>
    <property type="molecule type" value="Genomic_DNA"/>
</dbReference>
<accession>A0AAV4CHV8</accession>
<dbReference type="AlphaFoldDB" id="A0AAV4CHV8"/>
<evidence type="ECO:0000313" key="2">
    <source>
        <dbReference type="Proteomes" id="UP000735302"/>
    </source>
</evidence>
<reference evidence="1 2" key="1">
    <citation type="journal article" date="2021" name="Elife">
        <title>Chloroplast acquisition without the gene transfer in kleptoplastic sea slugs, Plakobranchus ocellatus.</title>
        <authorList>
            <person name="Maeda T."/>
            <person name="Takahashi S."/>
            <person name="Yoshida T."/>
            <person name="Shimamura S."/>
            <person name="Takaki Y."/>
            <person name="Nagai Y."/>
            <person name="Toyoda A."/>
            <person name="Suzuki Y."/>
            <person name="Arimoto A."/>
            <person name="Ishii H."/>
            <person name="Satoh N."/>
            <person name="Nishiyama T."/>
            <person name="Hasebe M."/>
            <person name="Maruyama T."/>
            <person name="Minagawa J."/>
            <person name="Obokata J."/>
            <person name="Shigenobu S."/>
        </authorList>
    </citation>
    <scope>NUCLEOTIDE SEQUENCE [LARGE SCALE GENOMIC DNA]</scope>
</reference>
<keyword evidence="2" id="KW-1185">Reference proteome</keyword>
<protein>
    <submittedName>
        <fullName evidence="1">Uncharacterized protein</fullName>
    </submittedName>
</protein>
<proteinExistence type="predicted"/>
<organism evidence="1 2">
    <name type="scientific">Plakobranchus ocellatus</name>
    <dbReference type="NCBI Taxonomy" id="259542"/>
    <lineage>
        <taxon>Eukaryota</taxon>
        <taxon>Metazoa</taxon>
        <taxon>Spiralia</taxon>
        <taxon>Lophotrochozoa</taxon>
        <taxon>Mollusca</taxon>
        <taxon>Gastropoda</taxon>
        <taxon>Heterobranchia</taxon>
        <taxon>Euthyneura</taxon>
        <taxon>Panpulmonata</taxon>
        <taxon>Sacoglossa</taxon>
        <taxon>Placobranchoidea</taxon>
        <taxon>Plakobranchidae</taxon>
        <taxon>Plakobranchus</taxon>
    </lineage>
</organism>
<dbReference type="Proteomes" id="UP000735302">
    <property type="component" value="Unassembled WGS sequence"/>
</dbReference>
<comment type="caution">
    <text evidence="1">The sequence shown here is derived from an EMBL/GenBank/DDBJ whole genome shotgun (WGS) entry which is preliminary data.</text>
</comment>
<sequence length="90" mass="10027">MKTSDRNRSLHRALALRIVCLTSQLEDHKKKMMRLIMQMTAVIVLTTKVTELTDNTKGINVTYKVGHRPKGIGGTMVNGAILRSADTFLS</sequence>
<name>A0AAV4CHV8_9GAST</name>